<dbReference type="EMBL" id="CP078073">
    <property type="protein sequence ID" value="QXL87459.1"/>
    <property type="molecule type" value="Genomic_DNA"/>
</dbReference>
<proteinExistence type="inferred from homology"/>
<dbReference type="GO" id="GO:0012505">
    <property type="term" value="C:endomembrane system"/>
    <property type="evidence" value="ECO:0007669"/>
    <property type="project" value="UniProtKB-SubCell"/>
</dbReference>
<keyword evidence="8 13" id="KW-0472">Membrane</keyword>
<dbReference type="RefSeq" id="WP_257894334.1">
    <property type="nucleotide sequence ID" value="NZ_JAIMBW010000001.1"/>
</dbReference>
<evidence type="ECO:0000256" key="1">
    <source>
        <dbReference type="ARBA" id="ARBA00005513"/>
    </source>
</evidence>
<feature type="transmembrane region" description="Helical" evidence="13">
    <location>
        <begin position="50"/>
        <end position="69"/>
    </location>
</feature>
<evidence type="ECO:0000256" key="3">
    <source>
        <dbReference type="ARBA" id="ARBA00022547"/>
    </source>
</evidence>
<dbReference type="GO" id="GO:0045259">
    <property type="term" value="C:proton-transporting ATP synthase complex"/>
    <property type="evidence" value="ECO:0007669"/>
    <property type="project" value="UniProtKB-KW"/>
</dbReference>
<evidence type="ECO:0000256" key="13">
    <source>
        <dbReference type="HAMAP-Rule" id="MF_01398"/>
    </source>
</evidence>
<dbReference type="AlphaFoldDB" id="A0A975YFJ5"/>
<sequence>MADEAENAGHGDDAHGGLEAGLEVAIGTDHGATDAAGMPQLDIATFDNQVFWLVLTLLAIYFILAKIALPRISSVIAERQGTLTNDLATAEDLKRQAAEAEENYNAALANARAEASKIAQETREEIQASLQVEIDKADAQIAARAAEGEARIAEIEASAMATAEEVARDVATEIVRALGPGKDVDAAAIASAVANRVRG</sequence>
<keyword evidence="15" id="KW-0175">Coiled coil</keyword>
<evidence type="ECO:0000313" key="16">
    <source>
        <dbReference type="EMBL" id="QXL87459.1"/>
    </source>
</evidence>
<keyword evidence="4 13" id="KW-0812">Transmembrane</keyword>
<keyword evidence="9 13" id="KW-0066">ATP synthesis</keyword>
<dbReference type="GO" id="GO:0046961">
    <property type="term" value="F:proton-transporting ATPase activity, rotational mechanism"/>
    <property type="evidence" value="ECO:0007669"/>
    <property type="project" value="TreeGrafter"/>
</dbReference>
<comment type="subcellular location">
    <subcellularLocation>
        <location evidence="13">Cell membrane</location>
        <topology evidence="13">Single-pass membrane protein</topology>
    </subcellularLocation>
    <subcellularLocation>
        <location evidence="12">Endomembrane system</location>
        <topology evidence="12">Single-pass membrane protein</topology>
    </subcellularLocation>
</comment>
<evidence type="ECO:0000256" key="12">
    <source>
        <dbReference type="ARBA" id="ARBA00037847"/>
    </source>
</evidence>
<dbReference type="HAMAP" id="MF_01398">
    <property type="entry name" value="ATP_synth_b_bprime"/>
    <property type="match status" value="1"/>
</dbReference>
<keyword evidence="5 13" id="KW-0375">Hydrogen ion transport</keyword>
<comment type="function">
    <text evidence="10 13">F(1)F(0) ATP synthase produces ATP from ADP in the presence of a proton or sodium gradient. F-type ATPases consist of two structural domains, F(1) containing the extramembraneous catalytic core and F(0) containing the membrane proton channel, linked together by a central stalk and a peripheral stalk. During catalysis, ATP synthesis in the catalytic domain of F(1) is coupled via a rotary mechanism of the central stalk subunits to proton translocation.</text>
</comment>
<keyword evidence="7 13" id="KW-0406">Ion transport</keyword>
<evidence type="ECO:0000256" key="2">
    <source>
        <dbReference type="ARBA" id="ARBA00022448"/>
    </source>
</evidence>
<evidence type="ECO:0000256" key="8">
    <source>
        <dbReference type="ARBA" id="ARBA00023136"/>
    </source>
</evidence>
<dbReference type="Pfam" id="PF00430">
    <property type="entry name" value="ATP-synt_B"/>
    <property type="match status" value="1"/>
</dbReference>
<evidence type="ECO:0000256" key="5">
    <source>
        <dbReference type="ARBA" id="ARBA00022781"/>
    </source>
</evidence>
<name>A0A975YFJ5_9RHOB</name>
<comment type="subunit">
    <text evidence="13">F-type ATPases have 2 components, F(1) - the catalytic core - and F(0) - the membrane proton channel. F(1) has five subunits: alpha(3), beta(3), gamma(1), delta(1), epsilon(1). F(0) has three main subunits: a(1), b(2) and c(10-14). The alpha and beta chains form an alternating ring which encloses part of the gamma chain. F(1) is attached to F(0) by a central stalk formed by the gamma and epsilon chains, while a peripheral stalk is formed by the delta and b chains.</text>
</comment>
<dbReference type="Proteomes" id="UP000693972">
    <property type="component" value="Unassembled WGS sequence"/>
</dbReference>
<evidence type="ECO:0000313" key="17">
    <source>
        <dbReference type="Proteomes" id="UP000693972"/>
    </source>
</evidence>
<protein>
    <recommendedName>
        <fullName evidence="13">ATP synthase subunit b</fullName>
    </recommendedName>
    <alternativeName>
        <fullName evidence="13">ATP synthase F(0) sector subunit b</fullName>
    </alternativeName>
    <alternativeName>
        <fullName evidence="13">ATPase subunit I</fullName>
    </alternativeName>
    <alternativeName>
        <fullName evidence="13">F-type ATPase subunit b</fullName>
        <shortName evidence="13">F-ATPase subunit b</shortName>
    </alternativeName>
</protein>
<comment type="similarity">
    <text evidence="1 13 14">Belongs to the ATPase B chain family.</text>
</comment>
<dbReference type="NCBIfam" id="NF009988">
    <property type="entry name" value="PRK13454.1"/>
    <property type="match status" value="1"/>
</dbReference>
<evidence type="ECO:0000256" key="15">
    <source>
        <dbReference type="SAM" id="Coils"/>
    </source>
</evidence>
<evidence type="ECO:0000256" key="6">
    <source>
        <dbReference type="ARBA" id="ARBA00022989"/>
    </source>
</evidence>
<keyword evidence="13" id="KW-1003">Cell membrane</keyword>
<keyword evidence="3 13" id="KW-0138">CF(0)</keyword>
<dbReference type="GO" id="GO:0005886">
    <property type="term" value="C:plasma membrane"/>
    <property type="evidence" value="ECO:0007669"/>
    <property type="project" value="UniProtKB-SubCell"/>
</dbReference>
<keyword evidence="2 13" id="KW-0813">Transport</keyword>
<evidence type="ECO:0000256" key="11">
    <source>
        <dbReference type="ARBA" id="ARBA00025614"/>
    </source>
</evidence>
<accession>A0A975YFJ5</accession>
<dbReference type="InterPro" id="IPR002146">
    <property type="entry name" value="ATP_synth_b/b'su_bac/chlpt"/>
</dbReference>
<dbReference type="GO" id="GO:0046933">
    <property type="term" value="F:proton-transporting ATP synthase activity, rotational mechanism"/>
    <property type="evidence" value="ECO:0007669"/>
    <property type="project" value="UniProtKB-UniRule"/>
</dbReference>
<organism evidence="16">
    <name type="scientific">Gymnodinialimonas phycosphaerae</name>
    <dbReference type="NCBI Taxonomy" id="2841589"/>
    <lineage>
        <taxon>Bacteria</taxon>
        <taxon>Pseudomonadati</taxon>
        <taxon>Pseudomonadota</taxon>
        <taxon>Alphaproteobacteria</taxon>
        <taxon>Rhodobacterales</taxon>
        <taxon>Paracoccaceae</taxon>
        <taxon>Gymnodinialimonas</taxon>
    </lineage>
</organism>
<comment type="function">
    <text evidence="11">Component of the F(0) channel, it forms part of the peripheral stalk, linking F(1) to F(0). The b'-subunit is a diverged and duplicated form of b found in plants and photosynthetic bacteria.</text>
</comment>
<evidence type="ECO:0000256" key="10">
    <source>
        <dbReference type="ARBA" id="ARBA00025198"/>
    </source>
</evidence>
<evidence type="ECO:0000256" key="9">
    <source>
        <dbReference type="ARBA" id="ARBA00023310"/>
    </source>
</evidence>
<reference evidence="16 17" key="1">
    <citation type="submission" date="2021-07" db="EMBL/GenBank/DDBJ databases">
        <title>Karlodiniumbacter phycospheric gen. nov., sp. nov., a phycosphere bacterium isolated from karlodinium veneficum.</title>
        <authorList>
            <person name="Peng Y."/>
            <person name="Jiang L."/>
            <person name="Lee J."/>
        </authorList>
    </citation>
    <scope>NUCLEOTIDE SEQUENCE</scope>
    <source>
        <strain evidence="16 17">N5</strain>
    </source>
</reference>
<evidence type="ECO:0000256" key="4">
    <source>
        <dbReference type="ARBA" id="ARBA00022692"/>
    </source>
</evidence>
<evidence type="ECO:0000256" key="14">
    <source>
        <dbReference type="RuleBase" id="RU003848"/>
    </source>
</evidence>
<keyword evidence="6 13" id="KW-1133">Transmembrane helix</keyword>
<evidence type="ECO:0000256" key="7">
    <source>
        <dbReference type="ARBA" id="ARBA00023065"/>
    </source>
</evidence>
<feature type="coiled-coil region" evidence="15">
    <location>
        <begin position="83"/>
        <end position="121"/>
    </location>
</feature>
<keyword evidence="17" id="KW-1185">Reference proteome</keyword>
<gene>
    <name evidence="13" type="primary">atpF</name>
    <name evidence="16" type="ORF">KUL25_18905</name>
</gene>
<dbReference type="InterPro" id="IPR050059">
    <property type="entry name" value="ATP_synthase_B_chain"/>
</dbReference>
<dbReference type="PANTHER" id="PTHR33445">
    <property type="entry name" value="ATP SYNTHASE SUBUNIT B', CHLOROPLASTIC"/>
    <property type="match status" value="1"/>
</dbReference>
<dbReference type="PANTHER" id="PTHR33445:SF1">
    <property type="entry name" value="ATP SYNTHASE SUBUNIT B"/>
    <property type="match status" value="1"/>
</dbReference>
<dbReference type="EMBL" id="JAIMBW010000001">
    <property type="protein sequence ID" value="MBY4894832.1"/>
    <property type="molecule type" value="Genomic_DNA"/>
</dbReference>